<evidence type="ECO:0000259" key="1">
    <source>
        <dbReference type="Pfam" id="PF06283"/>
    </source>
</evidence>
<comment type="caution">
    <text evidence="2">The sequence shown here is derived from an EMBL/GenBank/DDBJ whole genome shotgun (WGS) entry which is preliminary data.</text>
</comment>
<dbReference type="InterPro" id="IPR029062">
    <property type="entry name" value="Class_I_gatase-like"/>
</dbReference>
<dbReference type="PANTHER" id="PTHR40469">
    <property type="entry name" value="SECRETED GLYCOSYL HYDROLASE"/>
    <property type="match status" value="1"/>
</dbReference>
<reference evidence="2" key="1">
    <citation type="journal article" date="2014" name="Front. Microbiol.">
        <title>High frequency of phylogenetically diverse reductive dehalogenase-homologous genes in deep subseafloor sedimentary metagenomes.</title>
        <authorList>
            <person name="Kawai M."/>
            <person name="Futagami T."/>
            <person name="Toyoda A."/>
            <person name="Takaki Y."/>
            <person name="Nishi S."/>
            <person name="Hori S."/>
            <person name="Arai W."/>
            <person name="Tsubouchi T."/>
            <person name="Morono Y."/>
            <person name="Uchiyama I."/>
            <person name="Ito T."/>
            <person name="Fujiyama A."/>
            <person name="Inagaki F."/>
            <person name="Takami H."/>
        </authorList>
    </citation>
    <scope>NUCLEOTIDE SEQUENCE</scope>
    <source>
        <strain evidence="2">Expedition CK06-06</strain>
    </source>
</reference>
<dbReference type="Pfam" id="PF06283">
    <property type="entry name" value="ThuA"/>
    <property type="match status" value="1"/>
</dbReference>
<proteinExistence type="predicted"/>
<dbReference type="Gene3D" id="3.40.50.880">
    <property type="match status" value="1"/>
</dbReference>
<organism evidence="2">
    <name type="scientific">marine sediment metagenome</name>
    <dbReference type="NCBI Taxonomy" id="412755"/>
    <lineage>
        <taxon>unclassified sequences</taxon>
        <taxon>metagenomes</taxon>
        <taxon>ecological metagenomes</taxon>
    </lineage>
</organism>
<dbReference type="EMBL" id="BART01022843">
    <property type="protein sequence ID" value="GAH01415.1"/>
    <property type="molecule type" value="Genomic_DNA"/>
</dbReference>
<accession>X1CZG4</accession>
<protein>
    <recommendedName>
        <fullName evidence="1">ThuA-like domain-containing protein</fullName>
    </recommendedName>
</protein>
<feature type="domain" description="ThuA-like" evidence="1">
    <location>
        <begin position="20"/>
        <end position="194"/>
    </location>
</feature>
<sequence>MLFSFLACTSTGQNSEDKIKVLIVDGINNHDWKNTTIAAKATLERTGRFTVDVSTTPGRRATKEEWAAWKPDFFNYDVIIGNFNDDCEIDGGCEIDWSKETMANFEKFVSEGGGFVPIHAADNSFTRWPAYNEMIGGGGWGGRQAGVNGYLYRLIDGEWTRSSPDKGLSGEHGRQREFLVIHDQPDHPIVKGLP</sequence>
<dbReference type="SUPFAM" id="SSF52317">
    <property type="entry name" value="Class I glutamine amidotransferase-like"/>
    <property type="match status" value="1"/>
</dbReference>
<dbReference type="PANTHER" id="PTHR40469:SF2">
    <property type="entry name" value="GALACTOSE-BINDING DOMAIN-LIKE SUPERFAMILY PROTEIN"/>
    <property type="match status" value="1"/>
</dbReference>
<name>X1CZG4_9ZZZZ</name>
<gene>
    <name evidence="2" type="ORF">S01H4_41727</name>
</gene>
<dbReference type="InterPro" id="IPR029010">
    <property type="entry name" value="ThuA-like"/>
</dbReference>
<feature type="non-terminal residue" evidence="2">
    <location>
        <position position="194"/>
    </location>
</feature>
<evidence type="ECO:0000313" key="2">
    <source>
        <dbReference type="EMBL" id="GAH01415.1"/>
    </source>
</evidence>
<dbReference type="AlphaFoldDB" id="X1CZG4"/>